<accession>A0A1W0A212</accession>
<proteinExistence type="predicted"/>
<gene>
    <name evidence="1" type="ORF">THRCLA_03427</name>
</gene>
<comment type="caution">
    <text evidence="1">The sequence shown here is derived from an EMBL/GenBank/DDBJ whole genome shotgun (WGS) entry which is preliminary data.</text>
</comment>
<keyword evidence="2" id="KW-1185">Reference proteome</keyword>
<dbReference type="AlphaFoldDB" id="A0A1W0A212"/>
<protein>
    <submittedName>
        <fullName evidence="1">Uncharacterized protein</fullName>
    </submittedName>
</protein>
<evidence type="ECO:0000313" key="1">
    <source>
        <dbReference type="EMBL" id="OQS04326.1"/>
    </source>
</evidence>
<evidence type="ECO:0000313" key="2">
    <source>
        <dbReference type="Proteomes" id="UP000243217"/>
    </source>
</evidence>
<name>A0A1W0A212_9STRA</name>
<organism evidence="1 2">
    <name type="scientific">Thraustotheca clavata</name>
    <dbReference type="NCBI Taxonomy" id="74557"/>
    <lineage>
        <taxon>Eukaryota</taxon>
        <taxon>Sar</taxon>
        <taxon>Stramenopiles</taxon>
        <taxon>Oomycota</taxon>
        <taxon>Saprolegniomycetes</taxon>
        <taxon>Saprolegniales</taxon>
        <taxon>Achlyaceae</taxon>
        <taxon>Thraustotheca</taxon>
    </lineage>
</organism>
<dbReference type="EMBL" id="JNBS01000636">
    <property type="protein sequence ID" value="OQS04326.1"/>
    <property type="molecule type" value="Genomic_DNA"/>
</dbReference>
<dbReference type="Proteomes" id="UP000243217">
    <property type="component" value="Unassembled WGS sequence"/>
</dbReference>
<reference evidence="1 2" key="1">
    <citation type="journal article" date="2014" name="Genome Biol. Evol.">
        <title>The secreted proteins of Achlya hypogyna and Thraustotheca clavata identify the ancestral oomycete secretome and reveal gene acquisitions by horizontal gene transfer.</title>
        <authorList>
            <person name="Misner I."/>
            <person name="Blouin N."/>
            <person name="Leonard G."/>
            <person name="Richards T.A."/>
            <person name="Lane C.E."/>
        </authorList>
    </citation>
    <scope>NUCLEOTIDE SEQUENCE [LARGE SCALE GENOMIC DNA]</scope>
    <source>
        <strain evidence="1 2">ATCC 34112</strain>
    </source>
</reference>
<sequence>MYNKFAPRRELFNSNTIFIYGLRLTDPCMMLWMFTQYFLLDMNRNWEMASTTRRQVHCLIDKNNGAKYLESSLRNLASWESWNLCWRESFTIGFVNYLESLSLSQKWVEKIRWRSYEIDKFNLEWQDYKTTGLVDRMIITTAFGLSYPLELTSATSFSPTNYISNVLVFCW</sequence>